<evidence type="ECO:0000256" key="2">
    <source>
        <dbReference type="HAMAP-Rule" id="MF_00003"/>
    </source>
</evidence>
<organism evidence="3 4">
    <name type="scientific">Candidatus Kutchimonas denitrificans</name>
    <dbReference type="NCBI Taxonomy" id="3056748"/>
    <lineage>
        <taxon>Bacteria</taxon>
        <taxon>Pseudomonadati</taxon>
        <taxon>Gemmatimonadota</taxon>
        <taxon>Gemmatimonadia</taxon>
        <taxon>Candidatus Palauibacterales</taxon>
        <taxon>Candidatus Palauibacteraceae</taxon>
        <taxon>Candidatus Kutchimonas</taxon>
    </lineage>
</organism>
<evidence type="ECO:0000313" key="3">
    <source>
        <dbReference type="EMBL" id="NIR76212.1"/>
    </source>
</evidence>
<dbReference type="Gene3D" id="3.30.300.20">
    <property type="match status" value="1"/>
</dbReference>
<comment type="function">
    <text evidence="2">One of several proteins that assist in the late maturation steps of the functional core of the 30S ribosomal subunit. Associates with free 30S ribosomal subunits (but not with 30S subunits that are part of 70S ribosomes or polysomes). Required for efficient processing of 16S rRNA. May interact with the 5'-terminal helix region of 16S rRNA.</text>
</comment>
<protein>
    <recommendedName>
        <fullName evidence="2">Ribosome-binding factor A</fullName>
    </recommendedName>
</protein>
<dbReference type="InterPro" id="IPR000238">
    <property type="entry name" value="RbfA"/>
</dbReference>
<dbReference type="InterPro" id="IPR015946">
    <property type="entry name" value="KH_dom-like_a/b"/>
</dbReference>
<dbReference type="NCBIfam" id="TIGR00082">
    <property type="entry name" value="rbfA"/>
    <property type="match status" value="1"/>
</dbReference>
<accession>A0AAE4ZBL3</accession>
<comment type="caution">
    <text evidence="3">The sequence shown here is derived from an EMBL/GenBank/DDBJ whole genome shotgun (WGS) entry which is preliminary data.</text>
</comment>
<dbReference type="HAMAP" id="MF_00003">
    <property type="entry name" value="RbfA"/>
    <property type="match status" value="1"/>
</dbReference>
<dbReference type="AlphaFoldDB" id="A0AAE4ZBL3"/>
<dbReference type="InterPro" id="IPR023799">
    <property type="entry name" value="RbfA_dom_sf"/>
</dbReference>
<gene>
    <name evidence="2 3" type="primary">rbfA</name>
    <name evidence="3" type="ORF">GWO12_14040</name>
</gene>
<keyword evidence="2" id="KW-0963">Cytoplasm</keyword>
<dbReference type="PANTHER" id="PTHR33515:SF1">
    <property type="entry name" value="RIBOSOME-BINDING FACTOR A, CHLOROPLASTIC-RELATED"/>
    <property type="match status" value="1"/>
</dbReference>
<evidence type="ECO:0000313" key="4">
    <source>
        <dbReference type="Proteomes" id="UP000702544"/>
    </source>
</evidence>
<dbReference type="InterPro" id="IPR020053">
    <property type="entry name" value="Ribosome-bd_factorA_CS"/>
</dbReference>
<comment type="subcellular location">
    <subcellularLocation>
        <location evidence="2">Cytoplasm</location>
    </subcellularLocation>
</comment>
<dbReference type="GO" id="GO:0005829">
    <property type="term" value="C:cytosol"/>
    <property type="evidence" value="ECO:0007669"/>
    <property type="project" value="TreeGrafter"/>
</dbReference>
<dbReference type="SUPFAM" id="SSF89919">
    <property type="entry name" value="Ribosome-binding factor A, RbfA"/>
    <property type="match status" value="1"/>
</dbReference>
<dbReference type="GO" id="GO:0043024">
    <property type="term" value="F:ribosomal small subunit binding"/>
    <property type="evidence" value="ECO:0007669"/>
    <property type="project" value="TreeGrafter"/>
</dbReference>
<dbReference type="Proteomes" id="UP000702544">
    <property type="component" value="Unassembled WGS sequence"/>
</dbReference>
<comment type="subunit">
    <text evidence="2">Monomer. Binds 30S ribosomal subunits, but not 50S ribosomal subunits or 70S ribosomes.</text>
</comment>
<proteinExistence type="inferred from homology"/>
<dbReference type="PANTHER" id="PTHR33515">
    <property type="entry name" value="RIBOSOME-BINDING FACTOR A, CHLOROPLASTIC-RELATED"/>
    <property type="match status" value="1"/>
</dbReference>
<dbReference type="EMBL" id="JAACAK010000114">
    <property type="protein sequence ID" value="NIR76212.1"/>
    <property type="molecule type" value="Genomic_DNA"/>
</dbReference>
<dbReference type="Pfam" id="PF02033">
    <property type="entry name" value="RBFA"/>
    <property type="match status" value="1"/>
</dbReference>
<comment type="similarity">
    <text evidence="2">Belongs to the RbfA family.</text>
</comment>
<keyword evidence="1 2" id="KW-0690">Ribosome biogenesis</keyword>
<dbReference type="PROSITE" id="PS01319">
    <property type="entry name" value="RBFA"/>
    <property type="match status" value="1"/>
</dbReference>
<evidence type="ECO:0000256" key="1">
    <source>
        <dbReference type="ARBA" id="ARBA00022517"/>
    </source>
</evidence>
<reference evidence="3 4" key="1">
    <citation type="submission" date="2020-01" db="EMBL/GenBank/DDBJ databases">
        <title>Genomes assembled from Gulf of Kutch pelagic sediment metagenomes.</title>
        <authorList>
            <person name="Chandrashekar M."/>
            <person name="Mahajan M.S."/>
            <person name="Dave K.J."/>
            <person name="Vatsa P."/>
            <person name="Nathani N.M."/>
        </authorList>
    </citation>
    <scope>NUCLEOTIDE SEQUENCE [LARGE SCALE GENOMIC DNA]</scope>
    <source>
        <strain evidence="3">KS3-K002</strain>
    </source>
</reference>
<sequence length="126" mass="14555">MGKEYSRSQRLAQLLKEEISRLLRREVKDARIGTVIVTDVEVTPDLKYATVYVQVSGEDEREDETLEGLESAAGFVRTRLGRELRIRRAPELRFELDRTQERARRIHELLAQVEEVEEGEEGEAGE</sequence>
<name>A0AAE4ZBL3_9BACT</name>
<dbReference type="GO" id="GO:0030490">
    <property type="term" value="P:maturation of SSU-rRNA"/>
    <property type="evidence" value="ECO:0007669"/>
    <property type="project" value="UniProtKB-UniRule"/>
</dbReference>